<reference evidence="1" key="1">
    <citation type="journal article" date="2021" name="Environ. Microbiol.">
        <title>Gene family expansions and transcriptome signatures uncover fungal adaptations to wood decay.</title>
        <authorList>
            <person name="Hage H."/>
            <person name="Miyauchi S."/>
            <person name="Viragh M."/>
            <person name="Drula E."/>
            <person name="Min B."/>
            <person name="Chaduli D."/>
            <person name="Navarro D."/>
            <person name="Favel A."/>
            <person name="Norest M."/>
            <person name="Lesage-Meessen L."/>
            <person name="Balint B."/>
            <person name="Merenyi Z."/>
            <person name="de Eugenio L."/>
            <person name="Morin E."/>
            <person name="Martinez A.T."/>
            <person name="Baldrian P."/>
            <person name="Stursova M."/>
            <person name="Martinez M.J."/>
            <person name="Novotny C."/>
            <person name="Magnuson J.K."/>
            <person name="Spatafora J.W."/>
            <person name="Maurice S."/>
            <person name="Pangilinan J."/>
            <person name="Andreopoulos W."/>
            <person name="LaButti K."/>
            <person name="Hundley H."/>
            <person name="Na H."/>
            <person name="Kuo A."/>
            <person name="Barry K."/>
            <person name="Lipzen A."/>
            <person name="Henrissat B."/>
            <person name="Riley R."/>
            <person name="Ahrendt S."/>
            <person name="Nagy L.G."/>
            <person name="Grigoriev I.V."/>
            <person name="Martin F."/>
            <person name="Rosso M.N."/>
        </authorList>
    </citation>
    <scope>NUCLEOTIDE SEQUENCE</scope>
    <source>
        <strain evidence="1">CBS 384.51</strain>
    </source>
</reference>
<name>A0ACB8U7D1_9APHY</name>
<accession>A0ACB8U7D1</accession>
<evidence type="ECO:0000313" key="2">
    <source>
        <dbReference type="Proteomes" id="UP001055072"/>
    </source>
</evidence>
<gene>
    <name evidence="1" type="ORF">BDY19DRAFT_984582</name>
</gene>
<dbReference type="Proteomes" id="UP001055072">
    <property type="component" value="Unassembled WGS sequence"/>
</dbReference>
<proteinExistence type="predicted"/>
<sequence>MRNVYIRAYPNIPFAAGLALGIQSLPRSGWQPVWQVFPLKAFRGSNYTFLKIESHWDDADLLRELSRTYDRLRTWRKWFSLRNVSGMTMVLADHSFVYPQRVGPARVSPAKNMRLRYLLQNPLAMRHRYEFMQVLTSRTDLGIEFVERFQLERIACAILLPVIFSTLFGVLWAVFTGDVSSAFTVSGYMTSAYSVCLVLVGVINLVEY</sequence>
<evidence type="ECO:0000313" key="1">
    <source>
        <dbReference type="EMBL" id="KAI0090228.1"/>
    </source>
</evidence>
<protein>
    <submittedName>
        <fullName evidence="1">Uncharacterized protein</fullName>
    </submittedName>
</protein>
<keyword evidence="2" id="KW-1185">Reference proteome</keyword>
<dbReference type="EMBL" id="MU274908">
    <property type="protein sequence ID" value="KAI0090228.1"/>
    <property type="molecule type" value="Genomic_DNA"/>
</dbReference>
<organism evidence="1 2">
    <name type="scientific">Irpex rosettiformis</name>
    <dbReference type="NCBI Taxonomy" id="378272"/>
    <lineage>
        <taxon>Eukaryota</taxon>
        <taxon>Fungi</taxon>
        <taxon>Dikarya</taxon>
        <taxon>Basidiomycota</taxon>
        <taxon>Agaricomycotina</taxon>
        <taxon>Agaricomycetes</taxon>
        <taxon>Polyporales</taxon>
        <taxon>Irpicaceae</taxon>
        <taxon>Irpex</taxon>
    </lineage>
</organism>
<comment type="caution">
    <text evidence="1">The sequence shown here is derived from an EMBL/GenBank/DDBJ whole genome shotgun (WGS) entry which is preliminary data.</text>
</comment>